<dbReference type="InterPro" id="IPR036259">
    <property type="entry name" value="MFS_trans_sf"/>
</dbReference>
<feature type="transmembrane region" description="Helical" evidence="8">
    <location>
        <begin position="315"/>
        <end position="332"/>
    </location>
</feature>
<feature type="transmembrane region" description="Helical" evidence="8">
    <location>
        <begin position="250"/>
        <end position="275"/>
    </location>
</feature>
<proteinExistence type="predicted"/>
<dbReference type="GO" id="GO:0005886">
    <property type="term" value="C:plasma membrane"/>
    <property type="evidence" value="ECO:0007669"/>
    <property type="project" value="UniProtKB-SubCell"/>
</dbReference>
<keyword evidence="11" id="KW-1185">Reference proteome</keyword>
<feature type="transmembrane region" description="Helical" evidence="8">
    <location>
        <begin position="168"/>
        <end position="187"/>
    </location>
</feature>
<feature type="transmembrane region" description="Helical" evidence="8">
    <location>
        <begin position="372"/>
        <end position="394"/>
    </location>
</feature>
<dbReference type="InterPro" id="IPR001958">
    <property type="entry name" value="Tet-R_TetA/multi-R_MdtG-like"/>
</dbReference>
<dbReference type="Proteomes" id="UP000320244">
    <property type="component" value="Unassembled WGS sequence"/>
</dbReference>
<sequence length="430" mass="43028">MQPPRLPKNVPPDVFAMAGVAFCVALGFGVVAPAIPLFAEQFGVNAGAAGAVVSAFALMRFLSGLGAGRLVDLLGVRTCLMIGLAAVGVSSLLAGLARTYDQLIILRGIGGVGSAVFGVAAISVVLQVATDQTRGRAMSIYRSGFLTGGIAGPAVGGAVLGISLRAPFFLYAGTLALSALVALVFLGRPARHTTAASASGEPADGAQPVDAALMAETDPAASAVPPPEKSPAKEPPPKLREVLRTREYQAALTSNLAIGLAIFGLRSTIVPLLIVDKIGESAGWVGWAFLVSAIVETALMFPAGRWSDTMGRREPLVAGAFVSAAAMVLLGLSGTMLLVMIAMIVFGAGSAFLGTVPGALVGDVIGGRGGTVIAIFNMASDLGAVVGPVLAGWLVDKGSYGAAFGLGAAVIATAGLAGLRLPRGVATAAT</sequence>
<feature type="transmembrane region" description="Helical" evidence="8">
    <location>
        <begin position="74"/>
        <end position="97"/>
    </location>
</feature>
<reference evidence="10 11" key="1">
    <citation type="submission" date="2019-05" db="EMBL/GenBank/DDBJ databases">
        <authorList>
            <person name="Lee S.D."/>
        </authorList>
    </citation>
    <scope>NUCLEOTIDE SEQUENCE [LARGE SCALE GENOMIC DNA]</scope>
    <source>
        <strain evidence="10 11">C5-26</strain>
    </source>
</reference>
<feature type="transmembrane region" description="Helical" evidence="8">
    <location>
        <begin position="281"/>
        <end position="303"/>
    </location>
</feature>
<dbReference type="OrthoDB" id="9793283at2"/>
<dbReference type="PANTHER" id="PTHR23517">
    <property type="entry name" value="RESISTANCE PROTEIN MDTM, PUTATIVE-RELATED-RELATED"/>
    <property type="match status" value="1"/>
</dbReference>
<evidence type="ECO:0000256" key="8">
    <source>
        <dbReference type="SAM" id="Phobius"/>
    </source>
</evidence>
<dbReference type="InterPro" id="IPR020846">
    <property type="entry name" value="MFS_dom"/>
</dbReference>
<evidence type="ECO:0000256" key="1">
    <source>
        <dbReference type="ARBA" id="ARBA00004651"/>
    </source>
</evidence>
<comment type="subcellular location">
    <subcellularLocation>
        <location evidence="1">Cell membrane</location>
        <topology evidence="1">Multi-pass membrane protein</topology>
    </subcellularLocation>
</comment>
<dbReference type="InterPro" id="IPR050171">
    <property type="entry name" value="MFS_Transporters"/>
</dbReference>
<dbReference type="AlphaFoldDB" id="A0A563E658"/>
<evidence type="ECO:0000313" key="11">
    <source>
        <dbReference type="Proteomes" id="UP000320244"/>
    </source>
</evidence>
<keyword evidence="4 8" id="KW-0812">Transmembrane</keyword>
<dbReference type="PROSITE" id="PS50850">
    <property type="entry name" value="MFS"/>
    <property type="match status" value="1"/>
</dbReference>
<keyword evidence="3" id="KW-1003">Cell membrane</keyword>
<organism evidence="10 11">
    <name type="scientific">Leekyejoonella antrihumi</name>
    <dbReference type="NCBI Taxonomy" id="1660198"/>
    <lineage>
        <taxon>Bacteria</taxon>
        <taxon>Bacillati</taxon>
        <taxon>Actinomycetota</taxon>
        <taxon>Actinomycetes</taxon>
        <taxon>Micrococcales</taxon>
        <taxon>Dermacoccaceae</taxon>
        <taxon>Leekyejoonella</taxon>
    </lineage>
</organism>
<dbReference type="RefSeq" id="WP_146315576.1">
    <property type="nucleotide sequence ID" value="NZ_VCQV01000004.1"/>
</dbReference>
<feature type="transmembrane region" description="Helical" evidence="8">
    <location>
        <begin position="103"/>
        <end position="128"/>
    </location>
</feature>
<gene>
    <name evidence="10" type="ORF">FGL98_04685</name>
</gene>
<dbReference type="Pfam" id="PF07690">
    <property type="entry name" value="MFS_1"/>
    <property type="match status" value="1"/>
</dbReference>
<evidence type="ECO:0000256" key="7">
    <source>
        <dbReference type="SAM" id="MobiDB-lite"/>
    </source>
</evidence>
<dbReference type="InterPro" id="IPR011701">
    <property type="entry name" value="MFS"/>
</dbReference>
<evidence type="ECO:0000259" key="9">
    <source>
        <dbReference type="PROSITE" id="PS50850"/>
    </source>
</evidence>
<comment type="caution">
    <text evidence="10">The sequence shown here is derived from an EMBL/GenBank/DDBJ whole genome shotgun (WGS) entry which is preliminary data.</text>
</comment>
<feature type="transmembrane region" description="Helical" evidence="8">
    <location>
        <begin position="14"/>
        <end position="36"/>
    </location>
</feature>
<keyword evidence="6 8" id="KW-0472">Membrane</keyword>
<keyword evidence="5 8" id="KW-1133">Transmembrane helix</keyword>
<evidence type="ECO:0000256" key="4">
    <source>
        <dbReference type="ARBA" id="ARBA00022692"/>
    </source>
</evidence>
<name>A0A563E658_9MICO</name>
<feature type="transmembrane region" description="Helical" evidence="8">
    <location>
        <begin position="400"/>
        <end position="419"/>
    </location>
</feature>
<dbReference type="GO" id="GO:0022857">
    <property type="term" value="F:transmembrane transporter activity"/>
    <property type="evidence" value="ECO:0007669"/>
    <property type="project" value="InterPro"/>
</dbReference>
<feature type="domain" description="Major facilitator superfamily (MFS) profile" evidence="9">
    <location>
        <begin position="13"/>
        <end position="426"/>
    </location>
</feature>
<dbReference type="CDD" id="cd17325">
    <property type="entry name" value="MFS_MdtG_SLC18_like"/>
    <property type="match status" value="1"/>
</dbReference>
<dbReference type="PRINTS" id="PR01035">
    <property type="entry name" value="TCRTETA"/>
</dbReference>
<dbReference type="PANTHER" id="PTHR23517:SF3">
    <property type="entry name" value="INTEGRAL MEMBRANE TRANSPORT PROTEIN"/>
    <property type="match status" value="1"/>
</dbReference>
<dbReference type="EMBL" id="VCQV01000004">
    <property type="protein sequence ID" value="TWP38006.1"/>
    <property type="molecule type" value="Genomic_DNA"/>
</dbReference>
<protein>
    <submittedName>
        <fullName evidence="10">MFS transporter</fullName>
    </submittedName>
</protein>
<evidence type="ECO:0000256" key="6">
    <source>
        <dbReference type="ARBA" id="ARBA00023136"/>
    </source>
</evidence>
<evidence type="ECO:0000256" key="5">
    <source>
        <dbReference type="ARBA" id="ARBA00022989"/>
    </source>
</evidence>
<evidence type="ECO:0000313" key="10">
    <source>
        <dbReference type="EMBL" id="TWP38006.1"/>
    </source>
</evidence>
<reference evidence="10 11" key="2">
    <citation type="submission" date="2019-08" db="EMBL/GenBank/DDBJ databases">
        <title>Jejuicoccus antrihumi gen. nov., sp. nov., a new member of the family Dermacoccaceae isolated from a cave.</title>
        <authorList>
            <person name="Schumann P."/>
            <person name="Kim I.S."/>
        </authorList>
    </citation>
    <scope>NUCLEOTIDE SEQUENCE [LARGE SCALE GENOMIC DNA]</scope>
    <source>
        <strain evidence="10 11">C5-26</strain>
    </source>
</reference>
<keyword evidence="2" id="KW-0813">Transport</keyword>
<dbReference type="SUPFAM" id="SSF103473">
    <property type="entry name" value="MFS general substrate transporter"/>
    <property type="match status" value="1"/>
</dbReference>
<evidence type="ECO:0000256" key="2">
    <source>
        <dbReference type="ARBA" id="ARBA00022448"/>
    </source>
</evidence>
<feature type="transmembrane region" description="Helical" evidence="8">
    <location>
        <begin position="42"/>
        <end position="62"/>
    </location>
</feature>
<dbReference type="Gene3D" id="1.20.1250.20">
    <property type="entry name" value="MFS general substrate transporter like domains"/>
    <property type="match status" value="2"/>
</dbReference>
<evidence type="ECO:0000256" key="3">
    <source>
        <dbReference type="ARBA" id="ARBA00022475"/>
    </source>
</evidence>
<feature type="transmembrane region" description="Helical" evidence="8">
    <location>
        <begin position="338"/>
        <end position="360"/>
    </location>
</feature>
<accession>A0A563E658</accession>
<feature type="region of interest" description="Disordered" evidence="7">
    <location>
        <begin position="218"/>
        <end position="238"/>
    </location>
</feature>